<protein>
    <submittedName>
        <fullName evidence="1">Uncharacterized protein</fullName>
    </submittedName>
</protein>
<comment type="caution">
    <text evidence="1">The sequence shown here is derived from an EMBL/GenBank/DDBJ whole genome shotgun (WGS) entry which is preliminary data.</text>
</comment>
<dbReference type="Proteomes" id="UP001054837">
    <property type="component" value="Unassembled WGS sequence"/>
</dbReference>
<reference evidence="1 2" key="1">
    <citation type="submission" date="2021-06" db="EMBL/GenBank/DDBJ databases">
        <title>Caerostris darwini draft genome.</title>
        <authorList>
            <person name="Kono N."/>
            <person name="Arakawa K."/>
        </authorList>
    </citation>
    <scope>NUCLEOTIDE SEQUENCE [LARGE SCALE GENOMIC DNA]</scope>
</reference>
<accession>A0AAV4SML1</accession>
<evidence type="ECO:0000313" key="2">
    <source>
        <dbReference type="Proteomes" id="UP001054837"/>
    </source>
</evidence>
<dbReference type="AlphaFoldDB" id="A0AAV4SML1"/>
<organism evidence="1 2">
    <name type="scientific">Caerostris darwini</name>
    <dbReference type="NCBI Taxonomy" id="1538125"/>
    <lineage>
        <taxon>Eukaryota</taxon>
        <taxon>Metazoa</taxon>
        <taxon>Ecdysozoa</taxon>
        <taxon>Arthropoda</taxon>
        <taxon>Chelicerata</taxon>
        <taxon>Arachnida</taxon>
        <taxon>Araneae</taxon>
        <taxon>Araneomorphae</taxon>
        <taxon>Entelegynae</taxon>
        <taxon>Araneoidea</taxon>
        <taxon>Araneidae</taxon>
        <taxon>Caerostris</taxon>
    </lineage>
</organism>
<sequence>MRYIKLNSSSVFLSRNSDYINKGHFRQSIKLRNTFLQSHLSSHNARGLATMPQNPTCGTPSMIHFWDFFPFFRFRILRSFFIAIVHEKINDDVEDSPPARRISMKMYIVEILPPVSQQV</sequence>
<proteinExistence type="predicted"/>
<gene>
    <name evidence="1" type="ORF">CDAR_587351</name>
</gene>
<evidence type="ECO:0000313" key="1">
    <source>
        <dbReference type="EMBL" id="GIY33777.1"/>
    </source>
</evidence>
<keyword evidence="2" id="KW-1185">Reference proteome</keyword>
<dbReference type="EMBL" id="BPLQ01007986">
    <property type="protein sequence ID" value="GIY33777.1"/>
    <property type="molecule type" value="Genomic_DNA"/>
</dbReference>
<name>A0AAV4SML1_9ARAC</name>